<evidence type="ECO:0000256" key="1">
    <source>
        <dbReference type="ARBA" id="ARBA00004193"/>
    </source>
</evidence>
<feature type="domain" description="ABC transporter substrate-binding protein PnrA-like" evidence="8">
    <location>
        <begin position="28"/>
        <end position="288"/>
    </location>
</feature>
<keyword evidence="10" id="KW-1185">Reference proteome</keyword>
<dbReference type="AlphaFoldDB" id="A0A2P7S310"/>
<keyword evidence="5" id="KW-0472">Membrane</keyword>
<keyword evidence="6" id="KW-0449">Lipoprotein</keyword>
<dbReference type="PANTHER" id="PTHR34296">
    <property type="entry name" value="TRANSCRIPTIONAL ACTIVATOR PROTEIN MED"/>
    <property type="match status" value="1"/>
</dbReference>
<dbReference type="EMBL" id="PXYL01000016">
    <property type="protein sequence ID" value="PSJ56865.1"/>
    <property type="molecule type" value="Genomic_DNA"/>
</dbReference>
<reference evidence="9 10" key="1">
    <citation type="submission" date="2018-03" db="EMBL/GenBank/DDBJ databases">
        <title>The draft genome of Mesorhizobium soli JCM 19897.</title>
        <authorList>
            <person name="Li L."/>
            <person name="Liu L."/>
            <person name="Liang L."/>
            <person name="Wang T."/>
            <person name="Zhang X."/>
        </authorList>
    </citation>
    <scope>NUCLEOTIDE SEQUENCE [LARGE SCALE GENOMIC DNA]</scope>
    <source>
        <strain evidence="9 10">JCM 19897</strain>
    </source>
</reference>
<feature type="chain" id="PRO_5015139124" description="ABC transporter substrate-binding protein PnrA-like domain-containing protein" evidence="7">
    <location>
        <begin position="25"/>
        <end position="319"/>
    </location>
</feature>
<dbReference type="OrthoDB" id="9776364at2"/>
<dbReference type="InterPro" id="IPR003760">
    <property type="entry name" value="PnrA-like"/>
</dbReference>
<dbReference type="InterPro" id="IPR050957">
    <property type="entry name" value="BMP_lipoprotein"/>
</dbReference>
<name>A0A2P7S310_9HYPH</name>
<evidence type="ECO:0000313" key="10">
    <source>
        <dbReference type="Proteomes" id="UP000240653"/>
    </source>
</evidence>
<proteinExistence type="inferred from homology"/>
<sequence length="319" mass="33129">MSIRSIALSALATAMIICAQPAMAKTLKVALILPGSITDGTFNSAANKGIKAAKAKYDIDVSVRENVDVAQIAEVLTSYARDHYDVIISHGFQFAEPVMDIHADYPETWFIVNTAQVAAEPNVASFDNDWGNAGYIAGAVAALVSKTGTIGHVGGIPVPVIEDYNAGFARGAKRVKPDTKILSSYVGSFSDVAKGAEITTSLIEQGADVVTSTGNENVVGTIQAAEKAGVLAIGSAFDSYELAPDTIVTTALVNMNVNIDLALGRVIDGTLKPQSYVLGLADGGIGLAPFRGRFAGLISTEDQAVINGVMADVLAGKTH</sequence>
<dbReference type="RefSeq" id="WP_106726460.1">
    <property type="nucleotide sequence ID" value="NZ_PXYL01000016.1"/>
</dbReference>
<dbReference type="InterPro" id="IPR028082">
    <property type="entry name" value="Peripla_BP_I"/>
</dbReference>
<evidence type="ECO:0000256" key="6">
    <source>
        <dbReference type="ARBA" id="ARBA00023288"/>
    </source>
</evidence>
<evidence type="ECO:0000313" key="9">
    <source>
        <dbReference type="EMBL" id="PSJ56865.1"/>
    </source>
</evidence>
<evidence type="ECO:0000259" key="8">
    <source>
        <dbReference type="Pfam" id="PF02608"/>
    </source>
</evidence>
<accession>A0A2P7S310</accession>
<dbReference type="Pfam" id="PF02608">
    <property type="entry name" value="Bmp"/>
    <property type="match status" value="1"/>
</dbReference>
<dbReference type="GO" id="GO:0005886">
    <property type="term" value="C:plasma membrane"/>
    <property type="evidence" value="ECO:0007669"/>
    <property type="project" value="UniProtKB-SubCell"/>
</dbReference>
<dbReference type="PANTHER" id="PTHR34296:SF2">
    <property type="entry name" value="ABC TRANSPORTER GUANOSINE-BINDING PROTEIN NUPN"/>
    <property type="match status" value="1"/>
</dbReference>
<keyword evidence="3" id="KW-1003">Cell membrane</keyword>
<dbReference type="SUPFAM" id="SSF53822">
    <property type="entry name" value="Periplasmic binding protein-like I"/>
    <property type="match status" value="1"/>
</dbReference>
<evidence type="ECO:0000256" key="3">
    <source>
        <dbReference type="ARBA" id="ARBA00022475"/>
    </source>
</evidence>
<evidence type="ECO:0000256" key="7">
    <source>
        <dbReference type="SAM" id="SignalP"/>
    </source>
</evidence>
<comment type="caution">
    <text evidence="9">The sequence shown here is derived from an EMBL/GenBank/DDBJ whole genome shotgun (WGS) entry which is preliminary data.</text>
</comment>
<protein>
    <recommendedName>
        <fullName evidence="8">ABC transporter substrate-binding protein PnrA-like domain-containing protein</fullName>
    </recommendedName>
</protein>
<dbReference type="Proteomes" id="UP000240653">
    <property type="component" value="Unassembled WGS sequence"/>
</dbReference>
<comment type="subcellular location">
    <subcellularLocation>
        <location evidence="1">Cell membrane</location>
        <topology evidence="1">Lipid-anchor</topology>
    </subcellularLocation>
</comment>
<organism evidence="9 10">
    <name type="scientific">Pseudaminobacter soli</name>
    <name type="common">ex Li et al. 2025</name>
    <dbReference type="NCBI Taxonomy" id="1295366"/>
    <lineage>
        <taxon>Bacteria</taxon>
        <taxon>Pseudomonadati</taxon>
        <taxon>Pseudomonadota</taxon>
        <taxon>Alphaproteobacteria</taxon>
        <taxon>Hyphomicrobiales</taxon>
        <taxon>Phyllobacteriaceae</taxon>
        <taxon>Pseudaminobacter</taxon>
    </lineage>
</organism>
<evidence type="ECO:0000256" key="5">
    <source>
        <dbReference type="ARBA" id="ARBA00023136"/>
    </source>
</evidence>
<feature type="signal peptide" evidence="7">
    <location>
        <begin position="1"/>
        <end position="24"/>
    </location>
</feature>
<comment type="similarity">
    <text evidence="2">Belongs to the BMP lipoprotein family.</text>
</comment>
<dbReference type="Gene3D" id="3.40.50.2300">
    <property type="match status" value="2"/>
</dbReference>
<dbReference type="CDD" id="cd06304">
    <property type="entry name" value="PBP1_BmpA_Med_PnrA-like"/>
    <property type="match status" value="1"/>
</dbReference>
<evidence type="ECO:0000256" key="2">
    <source>
        <dbReference type="ARBA" id="ARBA00008610"/>
    </source>
</evidence>
<evidence type="ECO:0000256" key="4">
    <source>
        <dbReference type="ARBA" id="ARBA00022729"/>
    </source>
</evidence>
<gene>
    <name evidence="9" type="ORF">C7I85_23555</name>
</gene>
<keyword evidence="4 7" id="KW-0732">Signal</keyword>